<sequence>MSNYYHGAKASKQATSVSTPVVADSSIHLIVGTAPVHTVGGKVNEPVYASNYAEAVAAMGYSDEWDKYDICEEIYSSFKLYSNGPIIMVNVLDPAKHLKGAETVEKTLAGGITELPYEAVSDTVEVKGYDGEDSLTETYTRGEDYDLFYTDGVLRLERIESGKIKADNARLNIKFNSVDPSKVTKKEIIGGYDTNTNKSSGFELVDSVYPKYGVIPTLFLAPNFSTGSEVAAIMAAKAENINGLFTGKAIIDADTETVKVYSDVPTWKSKNNITQPSQLVTWPKYTLGGKIYHSSVHQAGVMSKTDATEDLGGGSPCESASNKTIQIDGMALADGTEVLLDLVKANYLNSNGIITALNLTGSFVSWGNETACYPANTDVTDYFYCVSRMFSWVANSVILSMWSKVDKKLNKRLIESVTQSINIWLNGLMAEEKILGGRVEFLEEENTTADLLAGKAKFHIYLTPPSPAKELDFVLEYDVSYLENIFA</sequence>
<dbReference type="InterPro" id="IPR052042">
    <property type="entry name" value="Tail_sheath_structural"/>
</dbReference>
<comment type="caution">
    <text evidence="1">The sequence shown here is derived from an EMBL/GenBank/DDBJ whole genome shotgun (WGS) entry which is preliminary data.</text>
</comment>
<dbReference type="Proteomes" id="UP000285865">
    <property type="component" value="Unassembled WGS sequence"/>
</dbReference>
<dbReference type="PANTHER" id="PTHR35861:SF2">
    <property type="entry name" value="FELS-2 PROPHAGE PROTEIN"/>
    <property type="match status" value="1"/>
</dbReference>
<evidence type="ECO:0000313" key="2">
    <source>
        <dbReference type="Proteomes" id="UP000285865"/>
    </source>
</evidence>
<evidence type="ECO:0000313" key="1">
    <source>
        <dbReference type="EMBL" id="RHI25390.1"/>
    </source>
</evidence>
<accession>A0A414ZQ80</accession>
<dbReference type="EMBL" id="QRKN01000001">
    <property type="protein sequence ID" value="RHI25390.1"/>
    <property type="molecule type" value="Genomic_DNA"/>
</dbReference>
<organism evidence="1 2">
    <name type="scientific">Agathobacter rectalis</name>
    <dbReference type="NCBI Taxonomy" id="39491"/>
    <lineage>
        <taxon>Bacteria</taxon>
        <taxon>Bacillati</taxon>
        <taxon>Bacillota</taxon>
        <taxon>Clostridia</taxon>
        <taxon>Lachnospirales</taxon>
        <taxon>Lachnospiraceae</taxon>
        <taxon>Agathobacter</taxon>
    </lineage>
</organism>
<dbReference type="RefSeq" id="WP_118257002.1">
    <property type="nucleotide sequence ID" value="NZ_QRKN01000001.1"/>
</dbReference>
<gene>
    <name evidence="1" type="ORF">DW172_01475</name>
</gene>
<proteinExistence type="predicted"/>
<protein>
    <submittedName>
        <fullName evidence="1">Phage tail protein</fullName>
    </submittedName>
</protein>
<dbReference type="PANTHER" id="PTHR35861">
    <property type="match status" value="1"/>
</dbReference>
<dbReference type="AlphaFoldDB" id="A0A414ZQ80"/>
<name>A0A414ZQ80_9FIRM</name>
<reference evidence="1 2" key="1">
    <citation type="submission" date="2018-08" db="EMBL/GenBank/DDBJ databases">
        <title>A genome reference for cultivated species of the human gut microbiota.</title>
        <authorList>
            <person name="Zou Y."/>
            <person name="Xue W."/>
            <person name="Luo G."/>
        </authorList>
    </citation>
    <scope>NUCLEOTIDE SEQUENCE [LARGE SCALE GENOMIC DNA]</scope>
    <source>
        <strain evidence="1 2">AM16-11</strain>
    </source>
</reference>